<keyword evidence="2" id="KW-1185">Reference proteome</keyword>
<dbReference type="Proteomes" id="UP000027931">
    <property type="component" value="Unassembled WGS sequence"/>
</dbReference>
<dbReference type="EMBL" id="JMIR01000030">
    <property type="protein sequence ID" value="KEO81940.1"/>
    <property type="molecule type" value="Genomic_DNA"/>
</dbReference>
<gene>
    <name evidence="1" type="ORF">EL26_18095</name>
</gene>
<name>A0A074LN47_9BACL</name>
<dbReference type="OrthoDB" id="2382133at2"/>
<accession>A0A074LN47</accession>
<proteinExistence type="predicted"/>
<sequence length="94" mass="10495">MSNMSEQLKLMAIQQSADEISNTLGDLQGVKNALLAGPPEQQPWGNRLQDILKRMEQELTNIQYVTAQGRMPESQQELELGLTVQTALNEISQI</sequence>
<reference evidence="1 2" key="1">
    <citation type="journal article" date="2013" name="Int. J. Syst. Evol. Microbiol.">
        <title>Tumebacillus flagellatus sp. nov., an alpha-amylase/pullulanase-producing bacterium isolated from cassava wastewater.</title>
        <authorList>
            <person name="Wang Q."/>
            <person name="Xie N."/>
            <person name="Qin Y."/>
            <person name="Shen N."/>
            <person name="Zhu J."/>
            <person name="Mi H."/>
            <person name="Huang R."/>
        </authorList>
    </citation>
    <scope>NUCLEOTIDE SEQUENCE [LARGE SCALE GENOMIC DNA]</scope>
    <source>
        <strain evidence="1 2">GST4</strain>
    </source>
</reference>
<organism evidence="1 2">
    <name type="scientific">Tumebacillus flagellatus</name>
    <dbReference type="NCBI Taxonomy" id="1157490"/>
    <lineage>
        <taxon>Bacteria</taxon>
        <taxon>Bacillati</taxon>
        <taxon>Bacillota</taxon>
        <taxon>Bacilli</taxon>
        <taxon>Bacillales</taxon>
        <taxon>Alicyclobacillaceae</taxon>
        <taxon>Tumebacillus</taxon>
    </lineage>
</organism>
<evidence type="ECO:0000313" key="2">
    <source>
        <dbReference type="Proteomes" id="UP000027931"/>
    </source>
</evidence>
<comment type="caution">
    <text evidence="1">The sequence shown here is derived from an EMBL/GenBank/DDBJ whole genome shotgun (WGS) entry which is preliminary data.</text>
</comment>
<evidence type="ECO:0000313" key="1">
    <source>
        <dbReference type="EMBL" id="KEO81940.1"/>
    </source>
</evidence>
<dbReference type="RefSeq" id="WP_038091717.1">
    <property type="nucleotide sequence ID" value="NZ_JMIR01000030.1"/>
</dbReference>
<dbReference type="AlphaFoldDB" id="A0A074LN47"/>
<protein>
    <submittedName>
        <fullName evidence="1">Uncharacterized protein</fullName>
    </submittedName>
</protein>